<reference evidence="9" key="1">
    <citation type="submission" date="2020-03" db="EMBL/GenBank/DDBJ databases">
        <title>Genome of Pelagibius litoralis DSM 21314T.</title>
        <authorList>
            <person name="Wang G."/>
        </authorList>
    </citation>
    <scope>NUCLEOTIDE SEQUENCE</scope>
    <source>
        <strain evidence="9">DSM 21314</strain>
    </source>
</reference>
<evidence type="ECO:0000313" key="9">
    <source>
        <dbReference type="EMBL" id="NIA70784.1"/>
    </source>
</evidence>
<evidence type="ECO:0000256" key="7">
    <source>
        <dbReference type="RuleBase" id="RU362101"/>
    </source>
</evidence>
<dbReference type="PANTHER" id="PTHR33876">
    <property type="entry name" value="UNNAMED PRODUCT"/>
    <property type="match status" value="1"/>
</dbReference>
<evidence type="ECO:0000256" key="3">
    <source>
        <dbReference type="ARBA" id="ARBA00022596"/>
    </source>
</evidence>
<dbReference type="Proteomes" id="UP000761264">
    <property type="component" value="Unassembled WGS sequence"/>
</dbReference>
<keyword evidence="2 7" id="KW-0813">Transport</keyword>
<comment type="caution">
    <text evidence="7">Lacks conserved residue(s) required for the propagation of feature annotation.</text>
</comment>
<evidence type="ECO:0000256" key="2">
    <source>
        <dbReference type="ARBA" id="ARBA00022448"/>
    </source>
</evidence>
<evidence type="ECO:0000256" key="4">
    <source>
        <dbReference type="ARBA" id="ARBA00022692"/>
    </source>
</evidence>
<evidence type="ECO:0000256" key="1">
    <source>
        <dbReference type="ARBA" id="ARBA00004127"/>
    </source>
</evidence>
<organism evidence="9 10">
    <name type="scientific">Pelagibius litoralis</name>
    <dbReference type="NCBI Taxonomy" id="374515"/>
    <lineage>
        <taxon>Bacteria</taxon>
        <taxon>Pseudomonadati</taxon>
        <taxon>Pseudomonadota</taxon>
        <taxon>Alphaproteobacteria</taxon>
        <taxon>Rhodospirillales</taxon>
        <taxon>Rhodovibrionaceae</taxon>
        <taxon>Pelagibius</taxon>
    </lineage>
</organism>
<dbReference type="InterPro" id="IPR011541">
    <property type="entry name" value="Ni/Co_transpt_high_affinity"/>
</dbReference>
<evidence type="ECO:0000256" key="5">
    <source>
        <dbReference type="ARBA" id="ARBA00022989"/>
    </source>
</evidence>
<evidence type="ECO:0000313" key="10">
    <source>
        <dbReference type="Proteomes" id="UP000761264"/>
    </source>
</evidence>
<protein>
    <recommendedName>
        <fullName evidence="7">Nickel/cobalt efflux system</fullName>
    </recommendedName>
</protein>
<feature type="compositionally biased region" description="Basic and acidic residues" evidence="8">
    <location>
        <begin position="118"/>
        <end position="132"/>
    </location>
</feature>
<dbReference type="PANTHER" id="PTHR33876:SF4">
    <property type="entry name" value="CHLOROPLAST PROTEIN FOR GROWTH AND FERTILITY 2"/>
    <property type="match status" value="1"/>
</dbReference>
<comment type="caution">
    <text evidence="9">The sequence shown here is derived from an EMBL/GenBank/DDBJ whole genome shotgun (WGS) entry which is preliminary data.</text>
</comment>
<dbReference type="GO" id="GO:0012505">
    <property type="term" value="C:endomembrane system"/>
    <property type="evidence" value="ECO:0007669"/>
    <property type="project" value="UniProtKB-SubCell"/>
</dbReference>
<keyword evidence="4 7" id="KW-0812">Transmembrane</keyword>
<dbReference type="GO" id="GO:0005886">
    <property type="term" value="C:plasma membrane"/>
    <property type="evidence" value="ECO:0007669"/>
    <property type="project" value="UniProtKB-SubCell"/>
</dbReference>
<comment type="subcellular location">
    <subcellularLocation>
        <location evidence="7">Cell membrane</location>
        <topology evidence="7">Multi-pass membrane protein</topology>
    </subcellularLocation>
    <subcellularLocation>
        <location evidence="1">Endomembrane system</location>
        <topology evidence="1">Multi-pass membrane protein</topology>
    </subcellularLocation>
</comment>
<evidence type="ECO:0000256" key="8">
    <source>
        <dbReference type="SAM" id="MobiDB-lite"/>
    </source>
</evidence>
<keyword evidence="5 7" id="KW-1133">Transmembrane helix</keyword>
<evidence type="ECO:0000256" key="6">
    <source>
        <dbReference type="ARBA" id="ARBA00023136"/>
    </source>
</evidence>
<feature type="transmembrane region" description="Helical" evidence="7">
    <location>
        <begin position="75"/>
        <end position="95"/>
    </location>
</feature>
<feature type="region of interest" description="Disordered" evidence="8">
    <location>
        <begin position="112"/>
        <end position="132"/>
    </location>
</feature>
<keyword evidence="10" id="KW-1185">Reference proteome</keyword>
<dbReference type="GO" id="GO:0015099">
    <property type="term" value="F:nickel cation transmembrane transporter activity"/>
    <property type="evidence" value="ECO:0007669"/>
    <property type="project" value="UniProtKB-UniRule"/>
</dbReference>
<dbReference type="AlphaFoldDB" id="A0A967KCB7"/>
<sequence>MISALFLGFLIGLQHALEADHVAAVASIVSGERKLGRALRHGAVWGLGHTLTLLLLGGMVVLAGEAIPEIWAQGLELLVGVMLVVLGLAVLRRLWREKVHFHIHRHADGVTHMHAHKHEAEEGRHDASRHEHEHPAGLPLRSLAVGMMHGMAGSAALILLALASVTSTPLALGYIVVFGIGSIVGMALLSAVIAVPLGYTAGLFTWANRALQGAVGVVTVGVGGTIVYGITVTDWGLI</sequence>
<dbReference type="InterPro" id="IPR052776">
    <property type="entry name" value="Chloro_ReproSupport/MetalTrans"/>
</dbReference>
<name>A0A967KCB7_9PROT</name>
<dbReference type="Pfam" id="PF03824">
    <property type="entry name" value="NicO"/>
    <property type="match status" value="1"/>
</dbReference>
<keyword evidence="3" id="KW-0533">Nickel</keyword>
<dbReference type="RefSeq" id="WP_167227748.1">
    <property type="nucleotide sequence ID" value="NZ_JAAQPH010000016.1"/>
</dbReference>
<feature type="transmembrane region" description="Helical" evidence="7">
    <location>
        <begin position="211"/>
        <end position="232"/>
    </location>
</feature>
<accession>A0A967KCB7</accession>
<comment type="similarity">
    <text evidence="7">Belongs to the NiCoT transporter (TC 2.A.52) family.</text>
</comment>
<feature type="transmembrane region" description="Helical" evidence="7">
    <location>
        <begin position="43"/>
        <end position="63"/>
    </location>
</feature>
<proteinExistence type="inferred from homology"/>
<dbReference type="EMBL" id="JAAQPH010000016">
    <property type="protein sequence ID" value="NIA70784.1"/>
    <property type="molecule type" value="Genomic_DNA"/>
</dbReference>
<keyword evidence="6 7" id="KW-0472">Membrane</keyword>
<gene>
    <name evidence="9" type="ORF">HBA54_19475</name>
</gene>
<feature type="transmembrane region" description="Helical" evidence="7">
    <location>
        <begin position="172"/>
        <end position="199"/>
    </location>
</feature>